<evidence type="ECO:0000313" key="1">
    <source>
        <dbReference type="EMBL" id="PIR89628.1"/>
    </source>
</evidence>
<evidence type="ECO:0000313" key="2">
    <source>
        <dbReference type="Proteomes" id="UP000231157"/>
    </source>
</evidence>
<dbReference type="EMBL" id="PFAZ01000001">
    <property type="protein sequence ID" value="PIR89628.1"/>
    <property type="molecule type" value="Genomic_DNA"/>
</dbReference>
<accession>A0A2H0UT82</accession>
<organism evidence="1 2">
    <name type="scientific">Candidatus Harrisonbacteria bacterium CG10_big_fil_rev_8_21_14_0_10_40_38</name>
    <dbReference type="NCBI Taxonomy" id="1974583"/>
    <lineage>
        <taxon>Bacteria</taxon>
        <taxon>Candidatus Harrisoniibacteriota</taxon>
    </lineage>
</organism>
<dbReference type="Proteomes" id="UP000231157">
    <property type="component" value="Unassembled WGS sequence"/>
</dbReference>
<sequence length="103" mass="11237">MRNTFSLGALLFSKIAFFIKIDYSLGISFANSELVAAKEKLEIVISAAPPQILIFFAGGFFRRNAFGLIQECCIKKAPRVAYRGAGVGCSSRLVCLLQTKIPC</sequence>
<proteinExistence type="predicted"/>
<name>A0A2H0UT82_9BACT</name>
<dbReference type="AlphaFoldDB" id="A0A2H0UT82"/>
<reference evidence="2" key="1">
    <citation type="submission" date="2017-09" db="EMBL/GenBank/DDBJ databases">
        <title>Depth-based differentiation of microbial function through sediment-hosted aquifers and enrichment of novel symbionts in the deep terrestrial subsurface.</title>
        <authorList>
            <person name="Probst A.J."/>
            <person name="Ladd B."/>
            <person name="Jarett J.K."/>
            <person name="Geller-Mcgrath D.E."/>
            <person name="Sieber C.M.K."/>
            <person name="Emerson J.B."/>
            <person name="Anantharaman K."/>
            <person name="Thomas B.C."/>
            <person name="Malmstrom R."/>
            <person name="Stieglmeier M."/>
            <person name="Klingl A."/>
            <person name="Woyke T."/>
            <person name="Ryan C.M."/>
            <person name="Banfield J.F."/>
        </authorList>
    </citation>
    <scope>NUCLEOTIDE SEQUENCE [LARGE SCALE GENOMIC DNA]</scope>
</reference>
<protein>
    <submittedName>
        <fullName evidence="1">Uncharacterized protein</fullName>
    </submittedName>
</protein>
<comment type="caution">
    <text evidence="1">The sequence shown here is derived from an EMBL/GenBank/DDBJ whole genome shotgun (WGS) entry which is preliminary data.</text>
</comment>
<gene>
    <name evidence="1" type="ORF">COU07_01925</name>
</gene>